<dbReference type="Pfam" id="PF01613">
    <property type="entry name" value="Flavin_Reduct"/>
    <property type="match status" value="1"/>
</dbReference>
<reference evidence="6 7" key="1">
    <citation type="submission" date="2019-04" db="EMBL/GenBank/DDBJ databases">
        <title>Microbes associate with the intestines of laboratory mice.</title>
        <authorList>
            <person name="Navarre W."/>
            <person name="Wong E."/>
            <person name="Huang K.C."/>
            <person name="Tropini C."/>
            <person name="Ng K."/>
            <person name="Yu B."/>
        </authorList>
    </citation>
    <scope>NUCLEOTIDE SEQUENCE [LARGE SCALE GENOMIC DNA]</scope>
    <source>
        <strain evidence="6 7">NM83_B4-11</strain>
    </source>
</reference>
<evidence type="ECO:0000256" key="4">
    <source>
        <dbReference type="ARBA" id="ARBA00038054"/>
    </source>
</evidence>
<dbReference type="InterPro" id="IPR002563">
    <property type="entry name" value="Flavin_Rdtase-like_dom"/>
</dbReference>
<comment type="similarity">
    <text evidence="4">Belongs to the flavoredoxin family.</text>
</comment>
<dbReference type="InterPro" id="IPR012349">
    <property type="entry name" value="Split_barrel_FMN-bd"/>
</dbReference>
<dbReference type="Gene3D" id="2.30.110.10">
    <property type="entry name" value="Electron Transport, Fmn-binding Protein, Chain A"/>
    <property type="match status" value="1"/>
</dbReference>
<evidence type="ECO:0000256" key="2">
    <source>
        <dbReference type="ARBA" id="ARBA00022630"/>
    </source>
</evidence>
<dbReference type="EMBL" id="SSTI01000001">
    <property type="protein sequence ID" value="THG42283.1"/>
    <property type="molecule type" value="Genomic_DNA"/>
</dbReference>
<organism evidence="6 7">
    <name type="scientific">Sphingomonas olei</name>
    <dbReference type="NCBI Taxonomy" id="1886787"/>
    <lineage>
        <taxon>Bacteria</taxon>
        <taxon>Pseudomonadati</taxon>
        <taxon>Pseudomonadota</taxon>
        <taxon>Alphaproteobacteria</taxon>
        <taxon>Sphingomonadales</taxon>
        <taxon>Sphingomonadaceae</taxon>
        <taxon>Sphingomonas</taxon>
    </lineage>
</organism>
<evidence type="ECO:0000259" key="5">
    <source>
        <dbReference type="SMART" id="SM00903"/>
    </source>
</evidence>
<evidence type="ECO:0000313" key="6">
    <source>
        <dbReference type="EMBL" id="THG42283.1"/>
    </source>
</evidence>
<evidence type="ECO:0000256" key="3">
    <source>
        <dbReference type="ARBA" id="ARBA00022643"/>
    </source>
</evidence>
<protein>
    <submittedName>
        <fullName evidence="6">Flavin reductase family protein</fullName>
    </submittedName>
</protein>
<dbReference type="SMART" id="SM00903">
    <property type="entry name" value="Flavin_Reduct"/>
    <property type="match status" value="1"/>
</dbReference>
<name>A0ABY2QM08_9SPHN</name>
<dbReference type="Proteomes" id="UP000308038">
    <property type="component" value="Unassembled WGS sequence"/>
</dbReference>
<dbReference type="PANTHER" id="PTHR33798">
    <property type="entry name" value="FLAVOPROTEIN OXYGENASE"/>
    <property type="match status" value="1"/>
</dbReference>
<evidence type="ECO:0000256" key="1">
    <source>
        <dbReference type="ARBA" id="ARBA00001917"/>
    </source>
</evidence>
<feature type="domain" description="Flavin reductase like" evidence="5">
    <location>
        <begin position="19"/>
        <end position="172"/>
    </location>
</feature>
<keyword evidence="2" id="KW-0285">Flavoprotein</keyword>
<accession>A0ABY2QM08</accession>
<dbReference type="SUPFAM" id="SSF50475">
    <property type="entry name" value="FMN-binding split barrel"/>
    <property type="match status" value="1"/>
</dbReference>
<keyword evidence="3" id="KW-0288">FMN</keyword>
<comment type="cofactor">
    <cofactor evidence="1">
        <name>FMN</name>
        <dbReference type="ChEBI" id="CHEBI:58210"/>
    </cofactor>
</comment>
<keyword evidence="7" id="KW-1185">Reference proteome</keyword>
<comment type="caution">
    <text evidence="6">The sequence shown here is derived from an EMBL/GenBank/DDBJ whole genome shotgun (WGS) entry which is preliminary data.</text>
</comment>
<proteinExistence type="inferred from homology"/>
<gene>
    <name evidence="6" type="ORF">E5988_00510</name>
</gene>
<evidence type="ECO:0000313" key="7">
    <source>
        <dbReference type="Proteomes" id="UP000308038"/>
    </source>
</evidence>
<sequence>MQFVMSDLAPRDRYKILVSTVTPRPIAWVTTRGRNGVVNAAPYSFFNAMGDDPPLVVLGLLKDASGANKDTATNIFDTGEFVINLVSEADAEAMNLSCVDAPRNVSEIDYAGIATRPASRVTPPLIASAPVSFECVRREMLEIGPRQVIAVGEVVVAHVQDAFVTDRERLHLDTAAMGLIGRVHGTGTYLRNSDTFTMKRPAFDPDRAAAAAARRGE</sequence>
<dbReference type="PANTHER" id="PTHR33798:SF5">
    <property type="entry name" value="FLAVIN REDUCTASE LIKE DOMAIN-CONTAINING PROTEIN"/>
    <property type="match status" value="1"/>
</dbReference>